<dbReference type="EMBL" id="AFZD01000015">
    <property type="protein sequence ID" value="EHL12541.1"/>
    <property type="molecule type" value="Genomic_DNA"/>
</dbReference>
<reference evidence="4 5" key="1">
    <citation type="submission" date="2011-08" db="EMBL/GenBank/DDBJ databases">
        <title>The Genome Sequence of Oribacterium sp. ACB7.</title>
        <authorList>
            <consortium name="The Broad Institute Genome Sequencing Platform"/>
            <person name="Earl A."/>
            <person name="Ward D."/>
            <person name="Feldgarden M."/>
            <person name="Gevers D."/>
            <person name="Sizova M."/>
            <person name="Hazen A."/>
            <person name="Epstein S."/>
            <person name="Young S.K."/>
            <person name="Zeng Q."/>
            <person name="Gargeya S."/>
            <person name="Fitzgerald M."/>
            <person name="Haas B."/>
            <person name="Abouelleil A."/>
            <person name="Alvarado L."/>
            <person name="Arachchi H.M."/>
            <person name="Berlin A."/>
            <person name="Brown A."/>
            <person name="Chapman S.B."/>
            <person name="Chen Z."/>
            <person name="Dunbar C."/>
            <person name="Freedman E."/>
            <person name="Gearin G."/>
            <person name="Gellesch M."/>
            <person name="Goldberg J."/>
            <person name="Griggs A."/>
            <person name="Gujja S."/>
            <person name="Heiman D."/>
            <person name="Howarth C."/>
            <person name="Larson L."/>
            <person name="Lui A."/>
            <person name="MacDonald P.J.P."/>
            <person name="Montmayeur A."/>
            <person name="Murphy C."/>
            <person name="Neiman D."/>
            <person name="Pearson M."/>
            <person name="Priest M."/>
            <person name="Roberts A."/>
            <person name="Saif S."/>
            <person name="Shea T."/>
            <person name="Shenoy N."/>
            <person name="Sisk P."/>
            <person name="Stolte C."/>
            <person name="Sykes S."/>
            <person name="Wortman J."/>
            <person name="Nusbaum C."/>
            <person name="Birren B."/>
        </authorList>
    </citation>
    <scope>NUCLEOTIDE SEQUENCE [LARGE SCALE GENOMIC DNA]</scope>
    <source>
        <strain evidence="4 5">ACB7</strain>
    </source>
</reference>
<dbReference type="InterPro" id="IPR020287">
    <property type="entry name" value="Tail_sheath_C"/>
</dbReference>
<comment type="caution">
    <text evidence="4">The sequence shown here is derived from an EMBL/GenBank/DDBJ whole genome shotgun (WGS) entry which is preliminary data.</text>
</comment>
<dbReference type="Gene3D" id="3.40.50.11790">
    <property type="match status" value="1"/>
</dbReference>
<evidence type="ECO:0000313" key="4">
    <source>
        <dbReference type="EMBL" id="EHL12541.1"/>
    </source>
</evidence>
<keyword evidence="5" id="KW-1185">Reference proteome</keyword>
<evidence type="ECO:0000259" key="2">
    <source>
        <dbReference type="Pfam" id="PF04984"/>
    </source>
</evidence>
<evidence type="ECO:0000259" key="3">
    <source>
        <dbReference type="Pfam" id="PF17482"/>
    </source>
</evidence>
<evidence type="ECO:0008006" key="6">
    <source>
        <dbReference type="Google" id="ProtNLM"/>
    </source>
</evidence>
<dbReference type="InterPro" id="IPR035089">
    <property type="entry name" value="Phage_sheath_subtilisin"/>
</dbReference>
<accession>G9WTL8</accession>
<proteinExistence type="inferred from homology"/>
<dbReference type="Pfam" id="PF04984">
    <property type="entry name" value="Phage_sheath_1"/>
    <property type="match status" value="1"/>
</dbReference>
<name>G9WTL8_9FIRM</name>
<dbReference type="AlphaFoldDB" id="G9WTL8"/>
<comment type="similarity">
    <text evidence="1">Belongs to the myoviridae tail sheath protein family.</text>
</comment>
<dbReference type="RefSeq" id="WP_009536186.1">
    <property type="nucleotide sequence ID" value="NZ_JH414504.1"/>
</dbReference>
<dbReference type="Gene3D" id="3.30.1370.220">
    <property type="match status" value="1"/>
</dbReference>
<dbReference type="HOGENOM" id="CLU_060506_0_0_9"/>
<evidence type="ECO:0000256" key="1">
    <source>
        <dbReference type="ARBA" id="ARBA00008005"/>
    </source>
</evidence>
<dbReference type="Pfam" id="PF17482">
    <property type="entry name" value="Phage_sheath_1C"/>
    <property type="match status" value="1"/>
</dbReference>
<feature type="domain" description="Tail sheath protein C-terminal" evidence="3">
    <location>
        <begin position="241"/>
        <end position="359"/>
    </location>
</feature>
<protein>
    <recommendedName>
        <fullName evidence="6">Tail sheath protein C-terminal domain-containing protein</fullName>
    </recommendedName>
</protein>
<organism evidence="4 5">
    <name type="scientific">Oribacterium asaccharolyticum ACB7</name>
    <dbReference type="NCBI Taxonomy" id="796944"/>
    <lineage>
        <taxon>Bacteria</taxon>
        <taxon>Bacillati</taxon>
        <taxon>Bacillota</taxon>
        <taxon>Clostridia</taxon>
        <taxon>Lachnospirales</taxon>
        <taxon>Lachnospiraceae</taxon>
        <taxon>Oribacterium</taxon>
    </lineage>
</organism>
<feature type="domain" description="Tail sheath protein subtilisin-like" evidence="2">
    <location>
        <begin position="89"/>
        <end position="232"/>
    </location>
</feature>
<sequence>MSKLKSPEVNISFVEKGESAIQRGERGIVALGLQDKTKIDPFTVFSVTDIPKALSETNAQYVKDALQGYVTSPRKILVYVMQGGADKVNAEYTAMLKYFAQNRFDYLAIPTVKTDGKTNEVVTWIKNLRIEQKLKRKVVLPEVLGDSEGIINVNASLTRPDGTVLTPEQVTPRIAGLICGTPLSISITYAPLKDFIDCQRFTKQEADEAVGAGKLIFMYDGEKVKVNRGVNSLTTTNELKGDSFKKIKIVEIMDMIYEDIRRAWEDTYVGRYANTYDNKCLLITAINSYFSGLIRSNLLSKGECYLDLDGQRDYLKQQGKDVNNLSEQDLKEENTGSRVFLRANISILDAMEDMDLEIYL</sequence>
<dbReference type="PATRIC" id="fig|796944.3.peg.956"/>
<dbReference type="Proteomes" id="UP000003527">
    <property type="component" value="Unassembled WGS sequence"/>
</dbReference>
<gene>
    <name evidence="4" type="ORF">HMPREF9624_00252</name>
</gene>
<evidence type="ECO:0000313" key="5">
    <source>
        <dbReference type="Proteomes" id="UP000003527"/>
    </source>
</evidence>